<comment type="caution">
    <text evidence="1">The sequence shown here is derived from an EMBL/GenBank/DDBJ whole genome shotgun (WGS) entry which is preliminary data.</text>
</comment>
<gene>
    <name evidence="1" type="ORF">FO440_22350</name>
</gene>
<proteinExistence type="predicted"/>
<sequence length="74" mass="8271">MALSAITAAEHERNLNKLSNVKMYQSRIEIEKELEGLLAAYHDQLMGLGDTIEQYKSTAAKIPGVRRAERGKIV</sequence>
<dbReference type="EMBL" id="VLPK01000006">
    <property type="protein sequence ID" value="TSJ36572.1"/>
    <property type="molecule type" value="Genomic_DNA"/>
</dbReference>
<evidence type="ECO:0000313" key="2">
    <source>
        <dbReference type="Proteomes" id="UP000318733"/>
    </source>
</evidence>
<reference evidence="1 2" key="1">
    <citation type="submission" date="2019-07" db="EMBL/GenBank/DDBJ databases">
        <authorList>
            <person name="Huq M.A."/>
        </authorList>
    </citation>
    <scope>NUCLEOTIDE SEQUENCE [LARGE SCALE GENOMIC DNA]</scope>
    <source>
        <strain evidence="1 2">MAH-19</strain>
    </source>
</reference>
<organism evidence="1 2">
    <name type="scientific">Mucilaginibacter corticis</name>
    <dbReference type="NCBI Taxonomy" id="2597670"/>
    <lineage>
        <taxon>Bacteria</taxon>
        <taxon>Pseudomonadati</taxon>
        <taxon>Bacteroidota</taxon>
        <taxon>Sphingobacteriia</taxon>
        <taxon>Sphingobacteriales</taxon>
        <taxon>Sphingobacteriaceae</taxon>
        <taxon>Mucilaginibacter</taxon>
    </lineage>
</organism>
<keyword evidence="2" id="KW-1185">Reference proteome</keyword>
<dbReference type="Proteomes" id="UP000318733">
    <property type="component" value="Unassembled WGS sequence"/>
</dbReference>
<protein>
    <submittedName>
        <fullName evidence="1">Uncharacterized protein</fullName>
    </submittedName>
</protein>
<dbReference type="AlphaFoldDB" id="A0A556M9K2"/>
<evidence type="ECO:0000313" key="1">
    <source>
        <dbReference type="EMBL" id="TSJ36572.1"/>
    </source>
</evidence>
<name>A0A556M9K2_9SPHI</name>
<accession>A0A556M9K2</accession>
<dbReference type="RefSeq" id="WP_144250539.1">
    <property type="nucleotide sequence ID" value="NZ_VLPK01000006.1"/>
</dbReference>